<dbReference type="Proteomes" id="UP000821845">
    <property type="component" value="Chromosome 2"/>
</dbReference>
<evidence type="ECO:0000313" key="2">
    <source>
        <dbReference type="Proteomes" id="UP000821845"/>
    </source>
</evidence>
<accession>A0ACB7SVT2</accession>
<evidence type="ECO:0000313" key="1">
    <source>
        <dbReference type="EMBL" id="KAH6938715.1"/>
    </source>
</evidence>
<keyword evidence="2" id="KW-1185">Reference proteome</keyword>
<dbReference type="EMBL" id="CM023482">
    <property type="protein sequence ID" value="KAH6938715.1"/>
    <property type="molecule type" value="Genomic_DNA"/>
</dbReference>
<organism evidence="1 2">
    <name type="scientific">Hyalomma asiaticum</name>
    <name type="common">Tick</name>
    <dbReference type="NCBI Taxonomy" id="266040"/>
    <lineage>
        <taxon>Eukaryota</taxon>
        <taxon>Metazoa</taxon>
        <taxon>Ecdysozoa</taxon>
        <taxon>Arthropoda</taxon>
        <taxon>Chelicerata</taxon>
        <taxon>Arachnida</taxon>
        <taxon>Acari</taxon>
        <taxon>Parasitiformes</taxon>
        <taxon>Ixodida</taxon>
        <taxon>Ixodoidea</taxon>
        <taxon>Ixodidae</taxon>
        <taxon>Hyalomminae</taxon>
        <taxon>Hyalomma</taxon>
    </lineage>
</organism>
<gene>
    <name evidence="1" type="ORF">HPB50_011936</name>
</gene>
<sequence>METSAPSSRRSLSTRRQSATETSYGIQLTSEEDYGSSQYTLIERSGIRPYHPDGEGSEAGSCDAIIARDLLQPLEEKETLLPTQHFGNCRRHCGTIAETSASVPRFSASQPEDRQLSTAQSMLLRHCTIDADVYDLCHRSNAGYYYNVDGKCRHTSKDKYYYCIDSLNKHSGELICNIKCVENREHDYCDVPPRFFACTKRDMDVEWWFYKEDIGG</sequence>
<protein>
    <submittedName>
        <fullName evidence="1">Uncharacterized protein</fullName>
    </submittedName>
</protein>
<reference evidence="1" key="1">
    <citation type="submission" date="2020-05" db="EMBL/GenBank/DDBJ databases">
        <title>Large-scale comparative analyses of tick genomes elucidate their genetic diversity and vector capacities.</title>
        <authorList>
            <person name="Jia N."/>
            <person name="Wang J."/>
            <person name="Shi W."/>
            <person name="Du L."/>
            <person name="Sun Y."/>
            <person name="Zhan W."/>
            <person name="Jiang J."/>
            <person name="Wang Q."/>
            <person name="Zhang B."/>
            <person name="Ji P."/>
            <person name="Sakyi L.B."/>
            <person name="Cui X."/>
            <person name="Yuan T."/>
            <person name="Jiang B."/>
            <person name="Yang W."/>
            <person name="Lam T.T.-Y."/>
            <person name="Chang Q."/>
            <person name="Ding S."/>
            <person name="Wang X."/>
            <person name="Zhu J."/>
            <person name="Ruan X."/>
            <person name="Zhao L."/>
            <person name="Wei J."/>
            <person name="Que T."/>
            <person name="Du C."/>
            <person name="Cheng J."/>
            <person name="Dai P."/>
            <person name="Han X."/>
            <person name="Huang E."/>
            <person name="Gao Y."/>
            <person name="Liu J."/>
            <person name="Shao H."/>
            <person name="Ye R."/>
            <person name="Li L."/>
            <person name="Wei W."/>
            <person name="Wang X."/>
            <person name="Wang C."/>
            <person name="Yang T."/>
            <person name="Huo Q."/>
            <person name="Li W."/>
            <person name="Guo W."/>
            <person name="Chen H."/>
            <person name="Zhou L."/>
            <person name="Ni X."/>
            <person name="Tian J."/>
            <person name="Zhou Y."/>
            <person name="Sheng Y."/>
            <person name="Liu T."/>
            <person name="Pan Y."/>
            <person name="Xia L."/>
            <person name="Li J."/>
            <person name="Zhao F."/>
            <person name="Cao W."/>
        </authorList>
    </citation>
    <scope>NUCLEOTIDE SEQUENCE</scope>
    <source>
        <strain evidence="1">Hyas-2018</strain>
    </source>
</reference>
<name>A0ACB7SVT2_HYAAI</name>
<comment type="caution">
    <text evidence="1">The sequence shown here is derived from an EMBL/GenBank/DDBJ whole genome shotgun (WGS) entry which is preliminary data.</text>
</comment>
<proteinExistence type="predicted"/>